<dbReference type="GO" id="GO:0005524">
    <property type="term" value="F:ATP binding"/>
    <property type="evidence" value="ECO:0007669"/>
    <property type="project" value="UniProtKB-UniRule"/>
</dbReference>
<dbReference type="EMBL" id="JACHXA010000002">
    <property type="protein sequence ID" value="MBB3064850.1"/>
    <property type="molecule type" value="Genomic_DNA"/>
</dbReference>
<evidence type="ECO:0000256" key="3">
    <source>
        <dbReference type="ARBA" id="ARBA00022618"/>
    </source>
</evidence>
<dbReference type="InterPro" id="IPR035911">
    <property type="entry name" value="MurE/MurF_N"/>
</dbReference>
<dbReference type="NCBIfam" id="NF010693">
    <property type="entry name" value="PRK14093.1"/>
    <property type="match status" value="1"/>
</dbReference>
<dbReference type="SUPFAM" id="SSF63418">
    <property type="entry name" value="MurE/MurF N-terminal domain"/>
    <property type="match status" value="1"/>
</dbReference>
<comment type="caution">
    <text evidence="15">The sequence shown here is derived from an EMBL/GenBank/DDBJ whole genome shotgun (WGS) entry which is preliminary data.</text>
</comment>
<keyword evidence="2 10" id="KW-0436">Ligase</keyword>
<dbReference type="Gene3D" id="3.40.1390.10">
    <property type="entry name" value="MurE/MurF, N-terminal domain"/>
    <property type="match status" value="1"/>
</dbReference>
<dbReference type="HAMAP" id="MF_02019">
    <property type="entry name" value="MurF"/>
    <property type="match status" value="1"/>
</dbReference>
<dbReference type="Pfam" id="PF02875">
    <property type="entry name" value="Mur_ligase_C"/>
    <property type="match status" value="1"/>
</dbReference>
<feature type="domain" description="Mur ligase N-terminal catalytic" evidence="12">
    <location>
        <begin position="29"/>
        <end position="99"/>
    </location>
</feature>
<keyword evidence="8 10" id="KW-0131">Cell cycle</keyword>
<name>A0A839ST08_9PROT</name>
<dbReference type="UniPathway" id="UPA00219"/>
<feature type="domain" description="Mur ligase central" evidence="14">
    <location>
        <begin position="111"/>
        <end position="301"/>
    </location>
</feature>
<dbReference type="InterPro" id="IPR013221">
    <property type="entry name" value="Mur_ligase_cen"/>
</dbReference>
<dbReference type="Gene3D" id="3.40.1190.10">
    <property type="entry name" value="Mur-like, catalytic domain"/>
    <property type="match status" value="1"/>
</dbReference>
<dbReference type="Proteomes" id="UP000581135">
    <property type="component" value="Unassembled WGS sequence"/>
</dbReference>
<dbReference type="Pfam" id="PF08245">
    <property type="entry name" value="Mur_ligase_M"/>
    <property type="match status" value="1"/>
</dbReference>
<dbReference type="NCBIfam" id="TIGR01143">
    <property type="entry name" value="murF"/>
    <property type="match status" value="1"/>
</dbReference>
<comment type="catalytic activity">
    <reaction evidence="10 11">
        <text>D-alanyl-D-alanine + UDP-N-acetyl-alpha-D-muramoyl-L-alanyl-gamma-D-glutamyl-meso-2,6-diaminopimelate + ATP = UDP-N-acetyl-alpha-D-muramoyl-L-alanyl-gamma-D-glutamyl-meso-2,6-diaminopimeloyl-D-alanyl-D-alanine + ADP + phosphate + H(+)</text>
        <dbReference type="Rhea" id="RHEA:28374"/>
        <dbReference type="ChEBI" id="CHEBI:15378"/>
        <dbReference type="ChEBI" id="CHEBI:30616"/>
        <dbReference type="ChEBI" id="CHEBI:43474"/>
        <dbReference type="ChEBI" id="CHEBI:57822"/>
        <dbReference type="ChEBI" id="CHEBI:61386"/>
        <dbReference type="ChEBI" id="CHEBI:83905"/>
        <dbReference type="ChEBI" id="CHEBI:456216"/>
        <dbReference type="EC" id="6.3.2.10"/>
    </reaction>
</comment>
<evidence type="ECO:0000256" key="7">
    <source>
        <dbReference type="ARBA" id="ARBA00022984"/>
    </source>
</evidence>
<dbReference type="PANTHER" id="PTHR43024">
    <property type="entry name" value="UDP-N-ACETYLMURAMOYL-TRIPEPTIDE--D-ALANYL-D-ALANINE LIGASE"/>
    <property type="match status" value="1"/>
</dbReference>
<evidence type="ECO:0000259" key="13">
    <source>
        <dbReference type="Pfam" id="PF02875"/>
    </source>
</evidence>
<dbReference type="InterPro" id="IPR051046">
    <property type="entry name" value="MurCDEF_CellWall_CoF430Synth"/>
</dbReference>
<evidence type="ECO:0000259" key="14">
    <source>
        <dbReference type="Pfam" id="PF08245"/>
    </source>
</evidence>
<dbReference type="InterPro" id="IPR036615">
    <property type="entry name" value="Mur_ligase_C_dom_sf"/>
</dbReference>
<dbReference type="PANTHER" id="PTHR43024:SF1">
    <property type="entry name" value="UDP-N-ACETYLMURAMOYL-TRIPEPTIDE--D-ALANYL-D-ALANINE LIGASE"/>
    <property type="match status" value="1"/>
</dbReference>
<gene>
    <name evidence="10" type="primary">murF</name>
    <name evidence="15" type="ORF">FHR98_001122</name>
</gene>
<evidence type="ECO:0000313" key="16">
    <source>
        <dbReference type="Proteomes" id="UP000581135"/>
    </source>
</evidence>
<evidence type="ECO:0000256" key="1">
    <source>
        <dbReference type="ARBA" id="ARBA00022490"/>
    </source>
</evidence>
<dbReference type="InterPro" id="IPR004101">
    <property type="entry name" value="Mur_ligase_C"/>
</dbReference>
<keyword evidence="1 10" id="KW-0963">Cytoplasm</keyword>
<keyword evidence="4 10" id="KW-0547">Nucleotide-binding</keyword>
<evidence type="ECO:0000256" key="11">
    <source>
        <dbReference type="RuleBase" id="RU004136"/>
    </source>
</evidence>
<dbReference type="SUPFAM" id="SSF53623">
    <property type="entry name" value="MurD-like peptide ligases, catalytic domain"/>
    <property type="match status" value="1"/>
</dbReference>
<dbReference type="RefSeq" id="WP_183415645.1">
    <property type="nucleotide sequence ID" value="NZ_JACHXA010000002.1"/>
</dbReference>
<comment type="caution">
    <text evidence="10">Lacks conserved residue(s) required for the propagation of feature annotation.</text>
</comment>
<evidence type="ECO:0000256" key="6">
    <source>
        <dbReference type="ARBA" id="ARBA00022960"/>
    </source>
</evidence>
<dbReference type="EC" id="6.3.2.10" evidence="10 11"/>
<accession>A0A839ST08</accession>
<dbReference type="AlphaFoldDB" id="A0A839ST08"/>
<feature type="domain" description="Mur ligase C-terminal" evidence="13">
    <location>
        <begin position="335"/>
        <end position="450"/>
    </location>
</feature>
<evidence type="ECO:0000313" key="15">
    <source>
        <dbReference type="EMBL" id="MBB3064850.1"/>
    </source>
</evidence>
<evidence type="ECO:0000256" key="8">
    <source>
        <dbReference type="ARBA" id="ARBA00023306"/>
    </source>
</evidence>
<evidence type="ECO:0000256" key="10">
    <source>
        <dbReference type="HAMAP-Rule" id="MF_02019"/>
    </source>
</evidence>
<keyword evidence="6 10" id="KW-0133">Cell shape</keyword>
<dbReference type="GO" id="GO:0008360">
    <property type="term" value="P:regulation of cell shape"/>
    <property type="evidence" value="ECO:0007669"/>
    <property type="project" value="UniProtKB-KW"/>
</dbReference>
<comment type="similarity">
    <text evidence="10">Belongs to the MurCDEF family. MurF subfamily.</text>
</comment>
<proteinExistence type="inferred from homology"/>
<dbReference type="GO" id="GO:0047480">
    <property type="term" value="F:UDP-N-acetylmuramoyl-tripeptide-D-alanyl-D-alanine ligase activity"/>
    <property type="evidence" value="ECO:0007669"/>
    <property type="project" value="UniProtKB-UniRule"/>
</dbReference>
<dbReference type="InterPro" id="IPR036565">
    <property type="entry name" value="Mur-like_cat_sf"/>
</dbReference>
<comment type="subcellular location">
    <subcellularLocation>
        <location evidence="10 11">Cytoplasm</location>
    </subcellularLocation>
</comment>
<dbReference type="Pfam" id="PF01225">
    <property type="entry name" value="Mur_ligase"/>
    <property type="match status" value="1"/>
</dbReference>
<keyword evidence="16" id="KW-1185">Reference proteome</keyword>
<dbReference type="SUPFAM" id="SSF53244">
    <property type="entry name" value="MurD-like peptide ligases, peptide-binding domain"/>
    <property type="match status" value="1"/>
</dbReference>
<keyword evidence="7 10" id="KW-0573">Peptidoglycan synthesis</keyword>
<dbReference type="InterPro" id="IPR000713">
    <property type="entry name" value="Mur_ligase_N"/>
</dbReference>
<keyword evidence="9 10" id="KW-0961">Cell wall biogenesis/degradation</keyword>
<dbReference type="GO" id="GO:0005737">
    <property type="term" value="C:cytoplasm"/>
    <property type="evidence" value="ECO:0007669"/>
    <property type="project" value="UniProtKB-SubCell"/>
</dbReference>
<sequence length="481" mass="50701">MTQTPLWTRDEVLDAVGGLAKGADWTAGGVAIDSRNLQPGDLFVALQGPNHDAHDFVAAALAKGATAALVHRMPEDVPEGAPLILVEDTLKALTALGRAARKRSSARIVAVTGSAGKTGTKEALRLVLSPFGKVSASVSSFNNHWGVPLSLARMPRDAEFGVFELGMNHPGEIRDLVDLVQPEVAVITTIARAHLAFFKTGAAIAEAKAEIFEGVQPGGAAILNASSEYYGLLRARAEACGVTRFQTFGKSAEAQLRLVNAELYARCSAVSALIGGKPFDYSLAVPGEHWVMNSLAVLAVVRALGLDLTTAAAQFTRLKVLKGRGSSELVSMPEGAFELIDDSYNANPESMRAALSVLGRSKPREGSRRIAILGDMLELGSESRSLHAGLAKPLLEADVDLLFACGADMTALFEALPADRRGAHARDSVALLPIVQAAVKPGDVVMVKGSLGSRMAVIVEGLRTLDRKHSDNQPLRAANGR</sequence>
<dbReference type="GO" id="GO:0051301">
    <property type="term" value="P:cell division"/>
    <property type="evidence" value="ECO:0007669"/>
    <property type="project" value="UniProtKB-KW"/>
</dbReference>
<evidence type="ECO:0000256" key="4">
    <source>
        <dbReference type="ARBA" id="ARBA00022741"/>
    </source>
</evidence>
<keyword evidence="5 10" id="KW-0067">ATP-binding</keyword>
<evidence type="ECO:0000256" key="5">
    <source>
        <dbReference type="ARBA" id="ARBA00022840"/>
    </source>
</evidence>
<protein>
    <recommendedName>
        <fullName evidence="10 11">UDP-N-acetylmuramoyl-tripeptide--D-alanyl-D-alanine ligase</fullName>
        <ecNumber evidence="10 11">6.3.2.10</ecNumber>
    </recommendedName>
    <alternativeName>
        <fullName evidence="10">D-alanyl-D-alanine-adding enzyme</fullName>
    </alternativeName>
</protein>
<reference evidence="15 16" key="1">
    <citation type="submission" date="2020-08" db="EMBL/GenBank/DDBJ databases">
        <title>Genomic Encyclopedia of Type Strains, Phase III (KMG-III): the genomes of soil and plant-associated and newly described type strains.</title>
        <authorList>
            <person name="Whitman W."/>
        </authorList>
    </citation>
    <scope>NUCLEOTIDE SEQUENCE [LARGE SCALE GENOMIC DNA]</scope>
    <source>
        <strain evidence="15 16">CECT 8803</strain>
    </source>
</reference>
<evidence type="ECO:0000259" key="12">
    <source>
        <dbReference type="Pfam" id="PF01225"/>
    </source>
</evidence>
<keyword evidence="3 10" id="KW-0132">Cell division</keyword>
<comment type="pathway">
    <text evidence="10 11">Cell wall biogenesis; peptidoglycan biosynthesis.</text>
</comment>
<evidence type="ECO:0000256" key="9">
    <source>
        <dbReference type="ARBA" id="ARBA00023316"/>
    </source>
</evidence>
<dbReference type="GO" id="GO:0071555">
    <property type="term" value="P:cell wall organization"/>
    <property type="evidence" value="ECO:0007669"/>
    <property type="project" value="UniProtKB-KW"/>
</dbReference>
<evidence type="ECO:0000256" key="2">
    <source>
        <dbReference type="ARBA" id="ARBA00022598"/>
    </source>
</evidence>
<dbReference type="GO" id="GO:0009252">
    <property type="term" value="P:peptidoglycan biosynthetic process"/>
    <property type="evidence" value="ECO:0007669"/>
    <property type="project" value="UniProtKB-UniRule"/>
</dbReference>
<dbReference type="Gene3D" id="3.90.190.20">
    <property type="entry name" value="Mur ligase, C-terminal domain"/>
    <property type="match status" value="1"/>
</dbReference>
<dbReference type="InterPro" id="IPR005863">
    <property type="entry name" value="UDP-N-AcMur_synth"/>
</dbReference>
<organism evidence="15 16">
    <name type="scientific">Limibacillus halophilus</name>
    <dbReference type="NCBI Taxonomy" id="1579333"/>
    <lineage>
        <taxon>Bacteria</taxon>
        <taxon>Pseudomonadati</taxon>
        <taxon>Pseudomonadota</taxon>
        <taxon>Alphaproteobacteria</taxon>
        <taxon>Rhodospirillales</taxon>
        <taxon>Rhodovibrionaceae</taxon>
        <taxon>Limibacillus</taxon>
    </lineage>
</organism>
<comment type="function">
    <text evidence="10 11">Involved in cell wall formation. Catalyzes the final step in the synthesis of UDP-N-acetylmuramoyl-pentapeptide, the precursor of murein.</text>
</comment>